<dbReference type="RefSeq" id="WP_222980912.1">
    <property type="nucleotide sequence ID" value="NZ_JAINVZ010000022.1"/>
</dbReference>
<evidence type="ECO:0000313" key="3">
    <source>
        <dbReference type="Proteomes" id="UP001198565"/>
    </source>
</evidence>
<gene>
    <name evidence="2" type="ORF">K7472_25560</name>
</gene>
<feature type="region of interest" description="Disordered" evidence="1">
    <location>
        <begin position="39"/>
        <end position="100"/>
    </location>
</feature>
<dbReference type="Proteomes" id="UP001198565">
    <property type="component" value="Unassembled WGS sequence"/>
</dbReference>
<evidence type="ECO:0008006" key="4">
    <source>
        <dbReference type="Google" id="ProtNLM"/>
    </source>
</evidence>
<proteinExistence type="predicted"/>
<name>A0ABS7R2B8_9ACTN</name>
<sequence>MAPGSDLFAQLVARLRRAGIATDAEGLADALWLSGQMAAGDPDAATQGQDPATIGDDRSGAVDGAGTGDQAPPGHDASTGDRSGEGDEGGDGADAANPTVPIHAVRETEPITLDEALQIRVPVANAFPQLLPLERALRPLQRYRPHVRARRGSELDEMATAETSARSGHILPVFREVRRRDARLLLVMDDSPSMVVWDQMLEELRLVCEQVGAFRDVAVHYLRPRPDGEPGVAAGRGGDETLSPADRLRDPTGRTVTLLLSDCSGLLWRRGAAQRLLHRWARTGPVAVLQPLPQRMWRRTLLPAEPGVLRGTSAAGGRLEFLPRRRRSPEHSPGALAVPVLSPTRGALGAWAHAVSGTTLATLDAAAAWVHDRHVGAAPPPRRERTAEQLVQDFQAVSSPAAQHLAVYLSAAPLAYPVMQLVQRAMMPQTGPIEMAEVLLSGLLLRQEDTPAETLRREGGPWYDFAPGVEEVLLRRLGLGEATLVLKHCSLYVERVFGRRARNFPAMVVGYLSGEGGPPDPGESGGVPVPRPFAEVPQKVLRRFQPGGVGPAVLDAYGQDPAAVAVPSGGVPFGHQGRVVEEARERLAKFHERRTIRDLWEAIRLLRTAPADERQPARTVPLRTLLAECLLSLWEARQGDDALAEAERTARSAAELADRAAVPDAAAGRAHLVLGRVLRVVAGQSPPHSAGAARSLADADASLTRAEHLLLGAPDDLLAARLCLVDVARERYALTGDRHLLYGAQALLDVVLESWPPDAPMPRGPLSVRGALLSALSEDATRRDATDEARAFALQAVADFETVADADATSEEAPERASRVAALLDLAAARAMAAGDQGAPEAVEDLERALRCAHDDGDLRLECLRRLGLAHAARYARTARVTELAEADDALAAAQRLVATDDPARADLLVDRGRVLVEWAGRGGGIAVATDAVRVLREALAQTPESHPLLAERRLLFGRALRRRNEAGGALTDLHEAEWILARAARAAADPARADPATAAEAWLERGDVLLGLASGAPERLDAAAESYHRAAGQAASAGDQLLGARAHHCRGTVLEETAGPARALESYRAAWALWQHAGAARGPQARSTLERMRALGDTV</sequence>
<dbReference type="NCBIfam" id="NF041121">
    <property type="entry name" value="SAV_2336_NTERM"/>
    <property type="match status" value="1"/>
</dbReference>
<keyword evidence="3" id="KW-1185">Reference proteome</keyword>
<dbReference type="EMBL" id="JAINVZ010000022">
    <property type="protein sequence ID" value="MBY8888179.1"/>
    <property type="molecule type" value="Genomic_DNA"/>
</dbReference>
<reference evidence="2 3" key="1">
    <citation type="submission" date="2021-08" db="EMBL/GenBank/DDBJ databases">
        <title>Streptomyces sp. PTM05 isolated from lichen.</title>
        <authorList>
            <person name="Somphong A."/>
            <person name="Phongsopitanun W."/>
            <person name="Tanasupawat S."/>
        </authorList>
    </citation>
    <scope>NUCLEOTIDE SEQUENCE [LARGE SCALE GENOMIC DNA]</scope>
    <source>
        <strain evidence="2 3">Ptm05</strain>
    </source>
</reference>
<feature type="region of interest" description="Disordered" evidence="1">
    <location>
        <begin position="226"/>
        <end position="248"/>
    </location>
</feature>
<organism evidence="2 3">
    <name type="scientific">Streptantibioticus parmotrematis</name>
    <dbReference type="NCBI Taxonomy" id="2873249"/>
    <lineage>
        <taxon>Bacteria</taxon>
        <taxon>Bacillati</taxon>
        <taxon>Actinomycetota</taxon>
        <taxon>Actinomycetes</taxon>
        <taxon>Kitasatosporales</taxon>
        <taxon>Streptomycetaceae</taxon>
        <taxon>Streptantibioticus</taxon>
    </lineage>
</organism>
<evidence type="ECO:0000256" key="1">
    <source>
        <dbReference type="SAM" id="MobiDB-lite"/>
    </source>
</evidence>
<dbReference type="SUPFAM" id="SSF48452">
    <property type="entry name" value="TPR-like"/>
    <property type="match status" value="1"/>
</dbReference>
<accession>A0ABS7R2B8</accession>
<comment type="caution">
    <text evidence="2">The sequence shown here is derived from an EMBL/GenBank/DDBJ whole genome shotgun (WGS) entry which is preliminary data.</text>
</comment>
<protein>
    <recommendedName>
        <fullName evidence="4">Tetratricopeptide repeat protein</fullName>
    </recommendedName>
</protein>
<dbReference type="InterPro" id="IPR011990">
    <property type="entry name" value="TPR-like_helical_dom_sf"/>
</dbReference>
<dbReference type="InterPro" id="IPR047738">
    <property type="entry name" value="SAV_2336-like_N"/>
</dbReference>
<evidence type="ECO:0000313" key="2">
    <source>
        <dbReference type="EMBL" id="MBY8888179.1"/>
    </source>
</evidence>